<dbReference type="PROSITE" id="PS51257">
    <property type="entry name" value="PROKAR_LIPOPROTEIN"/>
    <property type="match status" value="1"/>
</dbReference>
<keyword evidence="1" id="KW-0732">Signal</keyword>
<gene>
    <name evidence="2" type="ORF">GF359_08690</name>
</gene>
<dbReference type="InterPro" id="IPR013783">
    <property type="entry name" value="Ig-like_fold"/>
</dbReference>
<name>A0A9D5QDN9_UNCW3</name>
<dbReference type="EMBL" id="WJKJ01000290">
    <property type="protein sequence ID" value="MBD3365277.1"/>
    <property type="molecule type" value="Genomic_DNA"/>
</dbReference>
<dbReference type="AlphaFoldDB" id="A0A9D5QDN9"/>
<dbReference type="Proteomes" id="UP000630660">
    <property type="component" value="Unassembled WGS sequence"/>
</dbReference>
<accession>A0A9D5QDN9</accession>
<evidence type="ECO:0008006" key="4">
    <source>
        <dbReference type="Google" id="ProtNLM"/>
    </source>
</evidence>
<dbReference type="SUPFAM" id="SSF49299">
    <property type="entry name" value="PKD domain"/>
    <property type="match status" value="1"/>
</dbReference>
<reference evidence="2" key="1">
    <citation type="submission" date="2019-11" db="EMBL/GenBank/DDBJ databases">
        <title>Microbial mats filling the niche in hypersaline microbial mats.</title>
        <authorList>
            <person name="Wong H.L."/>
            <person name="Macleod F.I."/>
            <person name="White R.A. III"/>
            <person name="Burns B.P."/>
        </authorList>
    </citation>
    <scope>NUCLEOTIDE SEQUENCE</scope>
    <source>
        <strain evidence="2">Bin_327</strain>
    </source>
</reference>
<feature type="signal peptide" evidence="1">
    <location>
        <begin position="1"/>
        <end position="19"/>
    </location>
</feature>
<feature type="chain" id="PRO_5039567611" description="PKD/Chitinase domain-containing protein" evidence="1">
    <location>
        <begin position="20"/>
        <end position="299"/>
    </location>
</feature>
<evidence type="ECO:0000313" key="2">
    <source>
        <dbReference type="EMBL" id="MBD3365277.1"/>
    </source>
</evidence>
<dbReference type="Gene3D" id="2.60.40.10">
    <property type="entry name" value="Immunoglobulins"/>
    <property type="match status" value="1"/>
</dbReference>
<sequence>MRRKYIFVLFTAVAVMMLAGCNNPPIKPRIVASETSVESGDVVILSAAEIGDPDNDTSDLKLRWSADGGEFNTETSLNVNWTAPDVEADEIFRITLTVEDPEGATNSQYVDITVAPDTTPDDEGHEIILGSAESSLDFPFNAGNYGRSQFLYFADEIDYSGKIIKMGLSPAEDTTITYKNLKIWFVPVDIDSIVDTLEHNIDDAPKTLVFQSDSITYGPMDEWFDFKFVNAFNYDGIKNLLIRIQYDMLGDDVEGAKTYAYDKASSTNRHVGIVRSEDEKGTAESGTLYLKLVFELLPE</sequence>
<comment type="caution">
    <text evidence="2">The sequence shown here is derived from an EMBL/GenBank/DDBJ whole genome shotgun (WGS) entry which is preliminary data.</text>
</comment>
<evidence type="ECO:0000313" key="3">
    <source>
        <dbReference type="Proteomes" id="UP000630660"/>
    </source>
</evidence>
<evidence type="ECO:0000256" key="1">
    <source>
        <dbReference type="SAM" id="SignalP"/>
    </source>
</evidence>
<dbReference type="InterPro" id="IPR035986">
    <property type="entry name" value="PKD_dom_sf"/>
</dbReference>
<proteinExistence type="predicted"/>
<organism evidence="2 3">
    <name type="scientific">candidate division WOR-3 bacterium</name>
    <dbReference type="NCBI Taxonomy" id="2052148"/>
    <lineage>
        <taxon>Bacteria</taxon>
        <taxon>Bacteria division WOR-3</taxon>
    </lineage>
</organism>
<protein>
    <recommendedName>
        <fullName evidence="4">PKD/Chitinase domain-containing protein</fullName>
    </recommendedName>
</protein>